<evidence type="ECO:0000313" key="1">
    <source>
        <dbReference type="EMBL" id="KAJ8867115.1"/>
    </source>
</evidence>
<name>A0ABQ9G3R3_9NEOP</name>
<evidence type="ECO:0000313" key="2">
    <source>
        <dbReference type="Proteomes" id="UP001159363"/>
    </source>
</evidence>
<keyword evidence="2" id="KW-1185">Reference proteome</keyword>
<protein>
    <recommendedName>
        <fullName evidence="3">HSF-type DNA-binding domain-containing protein</fullName>
    </recommendedName>
</protein>
<dbReference type="EMBL" id="JARBHB010000016">
    <property type="protein sequence ID" value="KAJ8867115.1"/>
    <property type="molecule type" value="Genomic_DNA"/>
</dbReference>
<reference evidence="1 2" key="1">
    <citation type="submission" date="2023-02" db="EMBL/GenBank/DDBJ databases">
        <title>LHISI_Scaffold_Assembly.</title>
        <authorList>
            <person name="Stuart O.P."/>
            <person name="Cleave R."/>
            <person name="Magrath M.J.L."/>
            <person name="Mikheyev A.S."/>
        </authorList>
    </citation>
    <scope>NUCLEOTIDE SEQUENCE [LARGE SCALE GENOMIC DNA]</scope>
    <source>
        <strain evidence="1">Daus_M_001</strain>
        <tissue evidence="1">Leg muscle</tissue>
    </source>
</reference>
<accession>A0ABQ9G3R3</accession>
<evidence type="ECO:0008006" key="3">
    <source>
        <dbReference type="Google" id="ProtNLM"/>
    </source>
</evidence>
<organism evidence="1 2">
    <name type="scientific">Dryococelus australis</name>
    <dbReference type="NCBI Taxonomy" id="614101"/>
    <lineage>
        <taxon>Eukaryota</taxon>
        <taxon>Metazoa</taxon>
        <taxon>Ecdysozoa</taxon>
        <taxon>Arthropoda</taxon>
        <taxon>Hexapoda</taxon>
        <taxon>Insecta</taxon>
        <taxon>Pterygota</taxon>
        <taxon>Neoptera</taxon>
        <taxon>Polyneoptera</taxon>
        <taxon>Phasmatodea</taxon>
        <taxon>Verophasmatodea</taxon>
        <taxon>Anareolatae</taxon>
        <taxon>Phasmatidae</taxon>
        <taxon>Eurycanthinae</taxon>
        <taxon>Dryococelus</taxon>
    </lineage>
</organism>
<comment type="caution">
    <text evidence="1">The sequence shown here is derived from an EMBL/GenBank/DDBJ whole genome shotgun (WGS) entry which is preliminary data.</text>
</comment>
<sequence length="428" mass="47482">MLYVYHPHSWVCGGIVDRLLALHLGEPNSIPGGSCRTMPLVGGFSRGYPVSPALAFRRRSTYLASIGSQDHDKVLLKNLPTKSKNIYECENRHMIVVKASLEHRRQSVNQIRFGAYWLFTLKCGHVTVFVSNMGSVVPRGSQSRGYILGASSHSIFGRVPRHVKCRVYEGANANVSDKAELARREFCQLQTRLTKNNYKGLQVLKSNQAKNCFSNSDSRRVLHDRLANTSFVDFLDYYGFRKVVSSCIWGRKGNAARVSASYSVLKESVERVACPAGVTSDAVRLRGRSPPTTAIRVRSPDGSLPDFHTWESCWTIPLASGFSRGTPVSPALAFQCRSILGSHLMSCPGITGTYGSASRRDTAVCYTQPRGHALVFYRSALSHPGHTAPRQSNQQQTEITTYVCSSLAGVDQIQRHNKCAWSRIRTQH</sequence>
<proteinExistence type="predicted"/>
<dbReference type="Proteomes" id="UP001159363">
    <property type="component" value="Chromosome 15"/>
</dbReference>
<gene>
    <name evidence="1" type="ORF">PR048_032978</name>
</gene>